<dbReference type="EMBL" id="ML769849">
    <property type="protein sequence ID" value="KAE9386775.1"/>
    <property type="molecule type" value="Genomic_DNA"/>
</dbReference>
<sequence>MNGVRRFLGGGGLTESPGPPAPLDLDSGLGSPPSSAAPSASTASAYSMPSTSSSAGLASAGMGLGLLSAGLAASNSTTTTMNGSGTSGLNSLGTTAALFLKKNKSKKGSMSTSSSGSMGAEDLGPWVSKANRSENGNGSGQPTKGTGAGSSGGLRMDTITKTDMRTRGRERTGSDVEAPKSSPAPRPQRTVRDDLLLSLLASEAVVESREFYILSLEEVEEYKKEETLLTSRLSGLSKKLETEGKIRDAAITLSSLSAPTKSKSTNPNASSDQLTAATLRFETTQKEFYRVLQLKADVSRKLLEHRAGVLGESVRRVEEAQAQQQQQQNGSEAPRSVRDSGYDTPTSPSPFDSFSFFAGHPSSAVPVSAKEKEKETISTLETQLSSLENKHKAELRMAHLEKQQGGDDAGNGTERDFNAERKGWELERTEFATHRTEFEAHKARMIEEKERLEEQMRITTTQGGSRDTEVRLAMQKMRDELEAKNAQLEAKDVHVGQVEVGMREMEGRVEEMRGALEELQGVYGQLQGAHGQVEADVSSAMAFMRSLIQTHNIPVPSFITNLSSSSSLSSLLEAISAHIESLKSRVIGLEQSQTEYRRKEELWTRKEGEYRVLEESIAQRDMEYARKESDYGSKEQEYARIQAEYRRKEEGWEAQKRRLEEDVRAGMDKREALSRELDGVRREVLEMRMVAGAGVGAGKAMRDSSGLRSPTSPTITSTPLTQQAFPFPPPASLTSTTPSTPTTLVNDATMATESKSPEAQSILSLLKPLWAILPSPEARAAKFASSRERGFRAGSGPSSPTIGNRDRDGPVSPGGGAGAKSISDLDVRSLKSLYDTSSNPNSTSTSAEPFTLPSFITRIHSLLADDRLLIERLLRFAQAHDLLKKNAERAQKLAVESNGALETYQRQVRVLEERNGELGRRVGECQDELVSLQDIIDRISSAKSDLEIHAAEQAETCRQLTEANNTLSARALLLAEEAAEAQAKARTAQTGSSSYSSSSDSANAALRAELAKLQTELEKVRKELKDAVEEMEATRSSSSAQNVMLMEELMVTQTENAELRGQLRGLKGK</sequence>
<evidence type="ECO:0000313" key="4">
    <source>
        <dbReference type="EMBL" id="KAE9386775.1"/>
    </source>
</evidence>
<feature type="compositionally biased region" description="Low complexity" evidence="2">
    <location>
        <begin position="31"/>
        <end position="59"/>
    </location>
</feature>
<reference evidence="4" key="1">
    <citation type="journal article" date="2019" name="Environ. Microbiol.">
        <title>Fungal ecological strategies reflected in gene transcription - a case study of two litter decomposers.</title>
        <authorList>
            <person name="Barbi F."/>
            <person name="Kohler A."/>
            <person name="Barry K."/>
            <person name="Baskaran P."/>
            <person name="Daum C."/>
            <person name="Fauchery L."/>
            <person name="Ihrmark K."/>
            <person name="Kuo A."/>
            <person name="LaButti K."/>
            <person name="Lipzen A."/>
            <person name="Morin E."/>
            <person name="Grigoriev I.V."/>
            <person name="Henrissat B."/>
            <person name="Lindahl B."/>
            <person name="Martin F."/>
        </authorList>
    </citation>
    <scope>NUCLEOTIDE SEQUENCE</scope>
    <source>
        <strain evidence="4">JB14</strain>
    </source>
</reference>
<evidence type="ECO:0000256" key="1">
    <source>
        <dbReference type="SAM" id="Coils"/>
    </source>
</evidence>
<keyword evidence="1" id="KW-0175">Coiled coil</keyword>
<name>A0A6A4GNI2_9AGAR</name>
<feature type="compositionally biased region" description="Low complexity" evidence="2">
    <location>
        <begin position="732"/>
        <end position="744"/>
    </location>
</feature>
<dbReference type="InterPro" id="IPR029191">
    <property type="entry name" value="Uds1"/>
</dbReference>
<dbReference type="PANTHER" id="PTHR23159">
    <property type="entry name" value="CENTROSOMAL PROTEIN 2"/>
    <property type="match status" value="1"/>
</dbReference>
<protein>
    <recommendedName>
        <fullName evidence="3">Up-regulated during septation protein 1 domain-containing protein</fullName>
    </recommendedName>
</protein>
<feature type="coiled-coil region" evidence="1">
    <location>
        <begin position="894"/>
        <end position="921"/>
    </location>
</feature>
<feature type="region of interest" description="Disordered" evidence="2">
    <location>
        <begin position="317"/>
        <end position="355"/>
    </location>
</feature>
<dbReference type="Pfam" id="PF15456">
    <property type="entry name" value="Uds1"/>
    <property type="match status" value="1"/>
</dbReference>
<feature type="coiled-coil region" evidence="1">
    <location>
        <begin position="370"/>
        <end position="397"/>
    </location>
</feature>
<feature type="region of interest" description="Disordered" evidence="2">
    <location>
        <begin position="696"/>
        <end position="744"/>
    </location>
</feature>
<feature type="compositionally biased region" description="Low complexity" evidence="2">
    <location>
        <begin position="709"/>
        <end position="725"/>
    </location>
</feature>
<evidence type="ECO:0000313" key="5">
    <source>
        <dbReference type="Proteomes" id="UP000799118"/>
    </source>
</evidence>
<dbReference type="Proteomes" id="UP000799118">
    <property type="component" value="Unassembled WGS sequence"/>
</dbReference>
<feature type="compositionally biased region" description="Basic and acidic residues" evidence="2">
    <location>
        <begin position="158"/>
        <end position="178"/>
    </location>
</feature>
<feature type="domain" description="Up-regulated during septation protein 1" evidence="3">
    <location>
        <begin position="198"/>
        <end position="310"/>
    </location>
</feature>
<keyword evidence="5" id="KW-1185">Reference proteome</keyword>
<feature type="coiled-coil region" evidence="1">
    <location>
        <begin position="1003"/>
        <end position="1041"/>
    </location>
</feature>
<feature type="coiled-coil region" evidence="1">
    <location>
        <begin position="435"/>
        <end position="522"/>
    </location>
</feature>
<feature type="compositionally biased region" description="Polar residues" evidence="2">
    <location>
        <begin position="133"/>
        <end position="144"/>
    </location>
</feature>
<gene>
    <name evidence="4" type="ORF">BT96DRAFT_1026097</name>
</gene>
<evidence type="ECO:0000256" key="2">
    <source>
        <dbReference type="SAM" id="MobiDB-lite"/>
    </source>
</evidence>
<dbReference type="PANTHER" id="PTHR23159:SF60">
    <property type="entry name" value="SPINDLE ASSEMBLY ABNORMAL PROTEIN 4"/>
    <property type="match status" value="1"/>
</dbReference>
<feature type="region of interest" description="Disordered" evidence="2">
    <location>
        <begin position="103"/>
        <end position="190"/>
    </location>
</feature>
<feature type="compositionally biased region" description="Low complexity" evidence="2">
    <location>
        <begin position="108"/>
        <end position="119"/>
    </location>
</feature>
<feature type="region of interest" description="Disordered" evidence="2">
    <location>
        <begin position="783"/>
        <end position="822"/>
    </location>
</feature>
<evidence type="ECO:0000259" key="3">
    <source>
        <dbReference type="Pfam" id="PF15456"/>
    </source>
</evidence>
<proteinExistence type="predicted"/>
<dbReference type="AlphaFoldDB" id="A0A6A4GNI2"/>
<feature type="coiled-coil region" evidence="1">
    <location>
        <begin position="642"/>
        <end position="676"/>
    </location>
</feature>
<feature type="compositionally biased region" description="Low complexity" evidence="2">
    <location>
        <begin position="343"/>
        <end position="355"/>
    </location>
</feature>
<dbReference type="OrthoDB" id="5569911at2759"/>
<organism evidence="4 5">
    <name type="scientific">Gymnopus androsaceus JB14</name>
    <dbReference type="NCBI Taxonomy" id="1447944"/>
    <lineage>
        <taxon>Eukaryota</taxon>
        <taxon>Fungi</taxon>
        <taxon>Dikarya</taxon>
        <taxon>Basidiomycota</taxon>
        <taxon>Agaricomycotina</taxon>
        <taxon>Agaricomycetes</taxon>
        <taxon>Agaricomycetidae</taxon>
        <taxon>Agaricales</taxon>
        <taxon>Marasmiineae</taxon>
        <taxon>Omphalotaceae</taxon>
        <taxon>Gymnopus</taxon>
    </lineage>
</organism>
<accession>A0A6A4GNI2</accession>
<feature type="region of interest" description="Disordered" evidence="2">
    <location>
        <begin position="1"/>
        <end position="59"/>
    </location>
</feature>